<gene>
    <name evidence="2" type="ORF">Sradi_7106100</name>
</gene>
<protein>
    <submittedName>
        <fullName evidence="2">Uncharacterized protein</fullName>
    </submittedName>
</protein>
<comment type="caution">
    <text evidence="2">The sequence shown here is derived from an EMBL/GenBank/DDBJ whole genome shotgun (WGS) entry which is preliminary data.</text>
</comment>
<proteinExistence type="predicted"/>
<name>A0AAW2J0R7_SESRA</name>
<organism evidence="2">
    <name type="scientific">Sesamum radiatum</name>
    <name type="common">Black benniseed</name>
    <dbReference type="NCBI Taxonomy" id="300843"/>
    <lineage>
        <taxon>Eukaryota</taxon>
        <taxon>Viridiplantae</taxon>
        <taxon>Streptophyta</taxon>
        <taxon>Embryophyta</taxon>
        <taxon>Tracheophyta</taxon>
        <taxon>Spermatophyta</taxon>
        <taxon>Magnoliopsida</taxon>
        <taxon>eudicotyledons</taxon>
        <taxon>Gunneridae</taxon>
        <taxon>Pentapetalae</taxon>
        <taxon>asterids</taxon>
        <taxon>lamiids</taxon>
        <taxon>Lamiales</taxon>
        <taxon>Pedaliaceae</taxon>
        <taxon>Sesamum</taxon>
    </lineage>
</organism>
<evidence type="ECO:0000256" key="1">
    <source>
        <dbReference type="SAM" id="MobiDB-lite"/>
    </source>
</evidence>
<feature type="region of interest" description="Disordered" evidence="1">
    <location>
        <begin position="67"/>
        <end position="90"/>
    </location>
</feature>
<dbReference type="EMBL" id="JACGWJ010000803">
    <property type="protein sequence ID" value="KAL0288121.1"/>
    <property type="molecule type" value="Genomic_DNA"/>
</dbReference>
<evidence type="ECO:0000313" key="2">
    <source>
        <dbReference type="EMBL" id="KAL0288121.1"/>
    </source>
</evidence>
<dbReference type="AlphaFoldDB" id="A0AAW2J0R7"/>
<sequence length="90" mass="10182">MMVLGEWARPESAFTPGRRNAPTTIKRYEIRPPYHDLSLYRSLTRLRQLREDSRACLRSYSNETGMKARRRGGGELVKAARGLSAASTSP</sequence>
<reference evidence="2" key="2">
    <citation type="journal article" date="2024" name="Plant">
        <title>Genomic evolution and insights into agronomic trait innovations of Sesamum species.</title>
        <authorList>
            <person name="Miao H."/>
            <person name="Wang L."/>
            <person name="Qu L."/>
            <person name="Liu H."/>
            <person name="Sun Y."/>
            <person name="Le M."/>
            <person name="Wang Q."/>
            <person name="Wei S."/>
            <person name="Zheng Y."/>
            <person name="Lin W."/>
            <person name="Duan Y."/>
            <person name="Cao H."/>
            <person name="Xiong S."/>
            <person name="Wang X."/>
            <person name="Wei L."/>
            <person name="Li C."/>
            <person name="Ma Q."/>
            <person name="Ju M."/>
            <person name="Zhao R."/>
            <person name="Li G."/>
            <person name="Mu C."/>
            <person name="Tian Q."/>
            <person name="Mei H."/>
            <person name="Zhang T."/>
            <person name="Gao T."/>
            <person name="Zhang H."/>
        </authorList>
    </citation>
    <scope>NUCLEOTIDE SEQUENCE</scope>
    <source>
        <strain evidence="2">G02</strain>
    </source>
</reference>
<accession>A0AAW2J0R7</accession>
<reference evidence="2" key="1">
    <citation type="submission" date="2020-06" db="EMBL/GenBank/DDBJ databases">
        <authorList>
            <person name="Li T."/>
            <person name="Hu X."/>
            <person name="Zhang T."/>
            <person name="Song X."/>
            <person name="Zhang H."/>
            <person name="Dai N."/>
            <person name="Sheng W."/>
            <person name="Hou X."/>
            <person name="Wei L."/>
        </authorList>
    </citation>
    <scope>NUCLEOTIDE SEQUENCE</scope>
    <source>
        <strain evidence="2">G02</strain>
        <tissue evidence="2">Leaf</tissue>
    </source>
</reference>